<dbReference type="Proteomes" id="UP001139493">
    <property type="component" value="Unassembled WGS sequence"/>
</dbReference>
<evidence type="ECO:0000313" key="2">
    <source>
        <dbReference type="Proteomes" id="UP001139493"/>
    </source>
</evidence>
<dbReference type="EMBL" id="JAMTCS010000005">
    <property type="protein sequence ID" value="MCP2264595.1"/>
    <property type="molecule type" value="Genomic_DNA"/>
</dbReference>
<accession>A0A9X2G052</accession>
<dbReference type="AlphaFoldDB" id="A0A9X2G052"/>
<reference evidence="1" key="1">
    <citation type="submission" date="2022-06" db="EMBL/GenBank/DDBJ databases">
        <title>Genomic Encyclopedia of Archaeal and Bacterial Type Strains, Phase II (KMG-II): from individual species to whole genera.</title>
        <authorList>
            <person name="Goeker M."/>
        </authorList>
    </citation>
    <scope>NUCLEOTIDE SEQUENCE</scope>
    <source>
        <strain evidence="1">DSM 26652</strain>
    </source>
</reference>
<evidence type="ECO:0000313" key="1">
    <source>
        <dbReference type="EMBL" id="MCP2264595.1"/>
    </source>
</evidence>
<name>A0A9X2G052_9MICO</name>
<gene>
    <name evidence="1" type="ORF">APR03_001933</name>
</gene>
<sequence length="130" mass="14721">MFENDSALDLLDDIVLDRFELDDLRRGLEEVEISHEVGCGVLTLIELTLAGHGLREMPVTDGMTRELIHRTIDGARAAWLLDQTDKVLRPGSEEYDLWHEAGPEIFREWLGHANAAVADLRQLRQHLIGP</sequence>
<protein>
    <submittedName>
        <fullName evidence="1">Uncharacterized protein</fullName>
    </submittedName>
</protein>
<keyword evidence="2" id="KW-1185">Reference proteome</keyword>
<comment type="caution">
    <text evidence="1">The sequence shown here is derived from an EMBL/GenBank/DDBJ whole genome shotgun (WGS) entry which is preliminary data.</text>
</comment>
<organism evidence="1 2">
    <name type="scientific">Promicromonospora thailandica</name>
    <dbReference type="NCBI Taxonomy" id="765201"/>
    <lineage>
        <taxon>Bacteria</taxon>
        <taxon>Bacillati</taxon>
        <taxon>Actinomycetota</taxon>
        <taxon>Actinomycetes</taxon>
        <taxon>Micrococcales</taxon>
        <taxon>Promicromonosporaceae</taxon>
        <taxon>Promicromonospora</taxon>
    </lineage>
</organism>
<proteinExistence type="predicted"/>